<evidence type="ECO:0000256" key="3">
    <source>
        <dbReference type="ARBA" id="ARBA00022989"/>
    </source>
</evidence>
<comment type="subcellular location">
    <subcellularLocation>
        <location evidence="1">Membrane</location>
    </subcellularLocation>
</comment>
<feature type="transmembrane region" description="Helical" evidence="5">
    <location>
        <begin position="118"/>
        <end position="139"/>
    </location>
</feature>
<name>A0A8I0N0D6_9GAMM</name>
<keyword evidence="2 5" id="KW-0812">Transmembrane</keyword>
<dbReference type="EMBL" id="AQHF01000034">
    <property type="protein sequence ID" value="MBE0348642.1"/>
    <property type="molecule type" value="Genomic_DNA"/>
</dbReference>
<gene>
    <name evidence="6" type="ORF">PPEP_b0438</name>
</gene>
<dbReference type="SUPFAM" id="SSF161084">
    <property type="entry name" value="MAPEG domain-like"/>
    <property type="match status" value="1"/>
</dbReference>
<evidence type="ECO:0000256" key="5">
    <source>
        <dbReference type="SAM" id="Phobius"/>
    </source>
</evidence>
<evidence type="ECO:0000313" key="7">
    <source>
        <dbReference type="Proteomes" id="UP000660708"/>
    </source>
</evidence>
<protein>
    <recommendedName>
        <fullName evidence="8">MAPEG family protein</fullName>
    </recommendedName>
</protein>
<dbReference type="AlphaFoldDB" id="A0A8I0N0D6"/>
<keyword evidence="7" id="KW-1185">Reference proteome</keyword>
<proteinExistence type="predicted"/>
<dbReference type="InterPro" id="IPR001129">
    <property type="entry name" value="Membr-assoc_MAPEG"/>
</dbReference>
<evidence type="ECO:0000256" key="1">
    <source>
        <dbReference type="ARBA" id="ARBA00004370"/>
    </source>
</evidence>
<evidence type="ECO:0000313" key="6">
    <source>
        <dbReference type="EMBL" id="MBE0348642.1"/>
    </source>
</evidence>
<evidence type="ECO:0000256" key="4">
    <source>
        <dbReference type="ARBA" id="ARBA00023136"/>
    </source>
</evidence>
<dbReference type="Proteomes" id="UP000660708">
    <property type="component" value="Unassembled WGS sequence"/>
</dbReference>
<dbReference type="RefSeq" id="WP_147390605.1">
    <property type="nucleotide sequence ID" value="NZ_AQHF01000034.1"/>
</dbReference>
<keyword evidence="3 5" id="KW-1133">Transmembrane helix</keyword>
<accession>A0A8I0N0D6</accession>
<comment type="caution">
    <text evidence="6">The sequence shown here is derived from an EMBL/GenBank/DDBJ whole genome shotgun (WGS) entry which is preliminary data.</text>
</comment>
<feature type="transmembrane region" description="Helical" evidence="5">
    <location>
        <begin position="71"/>
        <end position="98"/>
    </location>
</feature>
<evidence type="ECO:0000256" key="2">
    <source>
        <dbReference type="ARBA" id="ARBA00022692"/>
    </source>
</evidence>
<dbReference type="InterPro" id="IPR023352">
    <property type="entry name" value="MAPEG-like_dom_sf"/>
</dbReference>
<organism evidence="6 7">
    <name type="scientific">Pseudoalteromonas peptidolytica F12-50-A1</name>
    <dbReference type="NCBI Taxonomy" id="1315280"/>
    <lineage>
        <taxon>Bacteria</taxon>
        <taxon>Pseudomonadati</taxon>
        <taxon>Pseudomonadota</taxon>
        <taxon>Gammaproteobacteria</taxon>
        <taxon>Alteromonadales</taxon>
        <taxon>Pseudoalteromonadaceae</taxon>
        <taxon>Pseudoalteromonas</taxon>
    </lineage>
</organism>
<dbReference type="Gene3D" id="1.20.120.550">
    <property type="entry name" value="Membrane associated eicosanoid/glutathione metabolism-like domain"/>
    <property type="match status" value="1"/>
</dbReference>
<feature type="transmembrane region" description="Helical" evidence="5">
    <location>
        <begin position="6"/>
        <end position="26"/>
    </location>
</feature>
<keyword evidence="4 5" id="KW-0472">Membrane</keyword>
<sequence>MTTSIYILLVALFLQTLLTFSVMLVMGKRRFAAAKKSLIHIDQFKTMQLNDAPEEVILASRNFSNQFEIPILFFVVSLAALSLKLVTLWFSLFALLFVFSRIAHSYVHIGSNHLTLRFRLYLTGCVFVLAQWLTLILTLI</sequence>
<dbReference type="Pfam" id="PF01124">
    <property type="entry name" value="MAPEG"/>
    <property type="match status" value="1"/>
</dbReference>
<dbReference type="GO" id="GO:0016020">
    <property type="term" value="C:membrane"/>
    <property type="evidence" value="ECO:0007669"/>
    <property type="project" value="UniProtKB-SubCell"/>
</dbReference>
<evidence type="ECO:0008006" key="8">
    <source>
        <dbReference type="Google" id="ProtNLM"/>
    </source>
</evidence>
<reference evidence="6 7" key="1">
    <citation type="submission" date="2015-06" db="EMBL/GenBank/DDBJ databases">
        <title>Genome sequence of Pseudoalteromonas peptidolytica.</title>
        <authorList>
            <person name="Xie B.-B."/>
            <person name="Rong J.-C."/>
            <person name="Qin Q.-L."/>
            <person name="Zhang Y.-Z."/>
        </authorList>
    </citation>
    <scope>NUCLEOTIDE SEQUENCE [LARGE SCALE GENOMIC DNA]</scope>
    <source>
        <strain evidence="6 7">F12-50-A1</strain>
    </source>
</reference>